<accession>A0A2Z4JTL3</accession>
<evidence type="ECO:0000313" key="4">
    <source>
        <dbReference type="Proteomes" id="UP000248592"/>
    </source>
</evidence>
<dbReference type="AlphaFoldDB" id="A0A2Z4JTL3"/>
<dbReference type="GO" id="GO:0009279">
    <property type="term" value="C:cell outer membrane"/>
    <property type="evidence" value="ECO:0007669"/>
    <property type="project" value="UniProtKB-SubCell"/>
</dbReference>
<evidence type="ECO:0000256" key="2">
    <source>
        <dbReference type="SAM" id="SignalP"/>
    </source>
</evidence>
<reference evidence="4" key="1">
    <citation type="submission" date="2018-06" db="EMBL/GenBank/DDBJ databases">
        <title>Description of a new Polynucleobacter species.</title>
        <authorList>
            <person name="Hahn M.W."/>
        </authorList>
    </citation>
    <scope>NUCLEOTIDE SEQUENCE [LARGE SCALE GENOMIC DNA]</scope>
    <source>
        <strain evidence="4">MG-25-Pas1-D2</strain>
    </source>
</reference>
<keyword evidence="2" id="KW-0732">Signal</keyword>
<proteinExistence type="predicted"/>
<evidence type="ECO:0000256" key="1">
    <source>
        <dbReference type="ARBA" id="ARBA00004442"/>
    </source>
</evidence>
<sequence>MRRIWSTPFLLLMAVVCLPVAAKGQDQTRSKFEGFYTDLGLGYRDVNTSSSSSLTLNGAVIPSSVSSGGSSHTLAVLTAGYNFNIAQNYYFGIGANISPSNGLTQQLQIQALNKNTTVSGVTSLYNYGFFISPGLQIEDGLLYLKVGKQTQVNNSNTGPNFSGYLLGLGYKQFVYDSIYLFGEANYSSYDAQTTTRTIVSSGRTINASVTTSAQTTRLLLGLGYQF</sequence>
<gene>
    <name evidence="3" type="ORF">Pas1_07395</name>
</gene>
<comment type="subcellular location">
    <subcellularLocation>
        <location evidence="1">Cell outer membrane</location>
    </subcellularLocation>
</comment>
<dbReference type="RefSeq" id="WP_112294906.1">
    <property type="nucleotide sequence ID" value="NZ_CBCSBS010000002.1"/>
</dbReference>
<organism evidence="3 4">
    <name type="scientific">Polynucleobacter paneuropaeus</name>
    <dbReference type="NCBI Taxonomy" id="2527775"/>
    <lineage>
        <taxon>Bacteria</taxon>
        <taxon>Pseudomonadati</taxon>
        <taxon>Pseudomonadota</taxon>
        <taxon>Betaproteobacteria</taxon>
        <taxon>Burkholderiales</taxon>
        <taxon>Burkholderiaceae</taxon>
        <taxon>Polynucleobacter</taxon>
    </lineage>
</organism>
<evidence type="ECO:0000313" key="3">
    <source>
        <dbReference type="EMBL" id="AWW50215.1"/>
    </source>
</evidence>
<name>A0A2Z4JTL3_9BURK</name>
<dbReference type="EMBL" id="CP030085">
    <property type="protein sequence ID" value="AWW50215.1"/>
    <property type="molecule type" value="Genomic_DNA"/>
</dbReference>
<dbReference type="SUPFAM" id="SSF56925">
    <property type="entry name" value="OMPA-like"/>
    <property type="match status" value="1"/>
</dbReference>
<feature type="chain" id="PRO_5016414701" evidence="2">
    <location>
        <begin position="23"/>
        <end position="226"/>
    </location>
</feature>
<dbReference type="InterPro" id="IPR011250">
    <property type="entry name" value="OMP/PagP_B-barrel"/>
</dbReference>
<dbReference type="Proteomes" id="UP000248592">
    <property type="component" value="Chromosome"/>
</dbReference>
<protein>
    <submittedName>
        <fullName evidence="3">Uncharacterized protein</fullName>
    </submittedName>
</protein>
<feature type="signal peptide" evidence="2">
    <location>
        <begin position="1"/>
        <end position="22"/>
    </location>
</feature>